<dbReference type="PANTHER" id="PTHR43304:SF1">
    <property type="entry name" value="PAC DOMAIN-CONTAINING PROTEIN"/>
    <property type="match status" value="1"/>
</dbReference>
<organism evidence="7 8">
    <name type="scientific">Dyadobacter frigoris</name>
    <dbReference type="NCBI Taxonomy" id="2576211"/>
    <lineage>
        <taxon>Bacteria</taxon>
        <taxon>Pseudomonadati</taxon>
        <taxon>Bacteroidota</taxon>
        <taxon>Cytophagia</taxon>
        <taxon>Cytophagales</taxon>
        <taxon>Spirosomataceae</taxon>
        <taxon>Dyadobacter</taxon>
    </lineage>
</organism>
<keyword evidence="3" id="KW-0597">Phosphoprotein</keyword>
<evidence type="ECO:0000259" key="6">
    <source>
        <dbReference type="PROSITE" id="PS50109"/>
    </source>
</evidence>
<dbReference type="Gene3D" id="3.30.450.40">
    <property type="match status" value="1"/>
</dbReference>
<evidence type="ECO:0000256" key="4">
    <source>
        <dbReference type="ARBA" id="ARBA00022679"/>
    </source>
</evidence>
<dbReference type="EMBL" id="SZVO01000014">
    <property type="protein sequence ID" value="TKT88812.1"/>
    <property type="molecule type" value="Genomic_DNA"/>
</dbReference>
<dbReference type="InterPro" id="IPR052162">
    <property type="entry name" value="Sensor_kinase/Photoreceptor"/>
</dbReference>
<evidence type="ECO:0000256" key="5">
    <source>
        <dbReference type="ARBA" id="ARBA00022777"/>
    </source>
</evidence>
<gene>
    <name evidence="7" type="ORF">FDK13_25980</name>
</gene>
<sequence>MYSDKSLSRDIENVKQIPIVSTMLEVVCRTTGMGFAAIARVTQDKWIACSVRDEILFGLEPGGELPIETTICNEIRDSRKAVIIDDVGTDLTYANHHTPQIYGFKSYISVPIFLRNGEFFGTLCAIDPKPADLNNAKTIGMFKLFTDLISFHLHSIDVLEKSNAAVLDMNRQLTESMDENRQYQHISSHNLQEPLRKIRMFSSMLIDAAEIKDTEKAKNLALKINASAQKFSMMIKDLSDFSELNDTSFESIDLSSIINDVCSQLNPEMEAKSAVVSVSEIPLIQAVPFQMEQLFYHLIHNGIKFSKKDDTPVINIQAKMLSREEVVKIIPTAKGIEFVEISMEDNGIGIEKSQLENIFDMFSQLPYDKTPKGRGIGLSYCRKIIRNHNGIITSQSEPGKGTRFHIVLPVSRN</sequence>
<dbReference type="SMART" id="SM00387">
    <property type="entry name" value="HATPase_c"/>
    <property type="match status" value="1"/>
</dbReference>
<proteinExistence type="predicted"/>
<reference evidence="7 8" key="1">
    <citation type="submission" date="2019-05" db="EMBL/GenBank/DDBJ databases">
        <title>Dyadobacter AR-3-8 sp. nov., isolated from arctic soil.</title>
        <authorList>
            <person name="Chaudhary D.K."/>
        </authorList>
    </citation>
    <scope>NUCLEOTIDE SEQUENCE [LARGE SCALE GENOMIC DNA]</scope>
    <source>
        <strain evidence="7 8">AR-3-8</strain>
    </source>
</reference>
<dbReference type="Pfam" id="PF02518">
    <property type="entry name" value="HATPase_c"/>
    <property type="match status" value="1"/>
</dbReference>
<dbReference type="InterPro" id="IPR004358">
    <property type="entry name" value="Sig_transdc_His_kin-like_C"/>
</dbReference>
<accession>A0A4U6CVV5</accession>
<keyword evidence="4" id="KW-0808">Transferase</keyword>
<dbReference type="OrthoDB" id="9766459at2"/>
<dbReference type="InterPro" id="IPR005467">
    <property type="entry name" value="His_kinase_dom"/>
</dbReference>
<dbReference type="Gene3D" id="3.30.565.10">
    <property type="entry name" value="Histidine kinase-like ATPase, C-terminal domain"/>
    <property type="match status" value="1"/>
</dbReference>
<dbReference type="InterPro" id="IPR036890">
    <property type="entry name" value="HATPase_C_sf"/>
</dbReference>
<dbReference type="EC" id="2.7.13.3" evidence="2"/>
<evidence type="ECO:0000256" key="1">
    <source>
        <dbReference type="ARBA" id="ARBA00000085"/>
    </source>
</evidence>
<dbReference type="SMART" id="SM00065">
    <property type="entry name" value="GAF"/>
    <property type="match status" value="1"/>
</dbReference>
<dbReference type="GO" id="GO:0000155">
    <property type="term" value="F:phosphorelay sensor kinase activity"/>
    <property type="evidence" value="ECO:0007669"/>
    <property type="project" value="InterPro"/>
</dbReference>
<dbReference type="AlphaFoldDB" id="A0A4U6CVV5"/>
<dbReference type="PROSITE" id="PS50109">
    <property type="entry name" value="HIS_KIN"/>
    <property type="match status" value="1"/>
</dbReference>
<feature type="domain" description="Histidine kinase" evidence="6">
    <location>
        <begin position="186"/>
        <end position="412"/>
    </location>
</feature>
<evidence type="ECO:0000256" key="3">
    <source>
        <dbReference type="ARBA" id="ARBA00022553"/>
    </source>
</evidence>
<evidence type="ECO:0000313" key="8">
    <source>
        <dbReference type="Proteomes" id="UP000304900"/>
    </source>
</evidence>
<protein>
    <recommendedName>
        <fullName evidence="2">histidine kinase</fullName>
        <ecNumber evidence="2">2.7.13.3</ecNumber>
    </recommendedName>
</protein>
<evidence type="ECO:0000256" key="2">
    <source>
        <dbReference type="ARBA" id="ARBA00012438"/>
    </source>
</evidence>
<dbReference type="InterPro" id="IPR036097">
    <property type="entry name" value="HisK_dim/P_sf"/>
</dbReference>
<dbReference type="PRINTS" id="PR00344">
    <property type="entry name" value="BCTRLSENSOR"/>
</dbReference>
<dbReference type="SUPFAM" id="SSF47384">
    <property type="entry name" value="Homodimeric domain of signal transducing histidine kinase"/>
    <property type="match status" value="1"/>
</dbReference>
<dbReference type="Proteomes" id="UP000304900">
    <property type="component" value="Unassembled WGS sequence"/>
</dbReference>
<evidence type="ECO:0000313" key="7">
    <source>
        <dbReference type="EMBL" id="TKT88812.1"/>
    </source>
</evidence>
<dbReference type="Pfam" id="PF01590">
    <property type="entry name" value="GAF"/>
    <property type="match status" value="1"/>
</dbReference>
<dbReference type="InterPro" id="IPR029016">
    <property type="entry name" value="GAF-like_dom_sf"/>
</dbReference>
<dbReference type="SUPFAM" id="SSF55874">
    <property type="entry name" value="ATPase domain of HSP90 chaperone/DNA topoisomerase II/histidine kinase"/>
    <property type="match status" value="1"/>
</dbReference>
<name>A0A4U6CVV5_9BACT</name>
<dbReference type="Gene3D" id="1.10.287.130">
    <property type="match status" value="1"/>
</dbReference>
<keyword evidence="5 7" id="KW-0418">Kinase</keyword>
<dbReference type="InterPro" id="IPR003594">
    <property type="entry name" value="HATPase_dom"/>
</dbReference>
<comment type="catalytic activity">
    <reaction evidence="1">
        <text>ATP + protein L-histidine = ADP + protein N-phospho-L-histidine.</text>
        <dbReference type="EC" id="2.7.13.3"/>
    </reaction>
</comment>
<keyword evidence="8" id="KW-1185">Reference proteome</keyword>
<dbReference type="InterPro" id="IPR003018">
    <property type="entry name" value="GAF"/>
</dbReference>
<dbReference type="SUPFAM" id="SSF55781">
    <property type="entry name" value="GAF domain-like"/>
    <property type="match status" value="1"/>
</dbReference>
<dbReference type="PANTHER" id="PTHR43304">
    <property type="entry name" value="PHYTOCHROME-LIKE PROTEIN CPH1"/>
    <property type="match status" value="1"/>
</dbReference>
<comment type="caution">
    <text evidence="7">The sequence shown here is derived from an EMBL/GenBank/DDBJ whole genome shotgun (WGS) entry which is preliminary data.</text>
</comment>